<reference evidence="5 6" key="1">
    <citation type="submission" date="2016-10" db="EMBL/GenBank/DDBJ databases">
        <authorList>
            <person name="Varghese N."/>
            <person name="Submissions S."/>
        </authorList>
    </citation>
    <scope>NUCLEOTIDE SEQUENCE [LARGE SCALE GENOMIC DNA]</scope>
    <source>
        <strain evidence="3 6">CDM_1</strain>
        <strain evidence="5">CDM_6</strain>
    </source>
</reference>
<feature type="compositionally biased region" description="Polar residues" evidence="1">
    <location>
        <begin position="276"/>
        <end position="286"/>
    </location>
</feature>
<sequence>MNLTRRNVLGVAGASMATGVAGCLGSNEAGNGNGNGNGVDLPEYHRWLTTDSNGSLSYVYIDWNHLSTLEYGNQSTSNSTTGSQSDPMLGLPLTGMVAAAFVVGFGLSAYGLSGMINYGQYSQSGTETDETGGMNSKSDAMLSTNEAIVLTGDIDTAEVDGILTAEPEGFTLSKQYEQTDEIGDYGVYTPVDGEGSKAIAVSDGALVFTSGDGVTEPVDAIRTPIEAAAGETERATEANDDLEWLVSTAGHGHLVVGGYGESFEPAAESDDGESGDNVSDLGSGTQDEFNMEYTELETVDSGVSSLTFDDTGSQATGEFAAILGDGEASALEDSLGSSASESSVTVEDGRVTATATWESIN</sequence>
<dbReference type="EMBL" id="FOIC01000007">
    <property type="protein sequence ID" value="SET48409.1"/>
    <property type="molecule type" value="Genomic_DNA"/>
</dbReference>
<name>A0A1G6QNY1_9EURY</name>
<dbReference type="AlphaFoldDB" id="A0A1G6QNY1"/>
<dbReference type="Proteomes" id="UP000199320">
    <property type="component" value="Unassembled WGS sequence"/>
</dbReference>
<evidence type="ECO:0000313" key="6">
    <source>
        <dbReference type="Proteomes" id="UP000324021"/>
    </source>
</evidence>
<keyword evidence="5" id="KW-1185">Reference proteome</keyword>
<keyword evidence="2" id="KW-0472">Membrane</keyword>
<proteinExistence type="predicted"/>
<dbReference type="OrthoDB" id="186970at2157"/>
<reference evidence="4" key="2">
    <citation type="submission" date="2016-10" db="EMBL/GenBank/DDBJ databases">
        <authorList>
            <person name="de Groot N.N."/>
        </authorList>
    </citation>
    <scope>NUCLEOTIDE SEQUENCE [LARGE SCALE GENOMIC DNA]</scope>
    <source>
        <strain evidence="4">CDM_6</strain>
    </source>
</reference>
<dbReference type="PROSITE" id="PS51257">
    <property type="entry name" value="PROKAR_LIPOPROTEIN"/>
    <property type="match status" value="1"/>
</dbReference>
<feature type="region of interest" description="Disordered" evidence="1">
    <location>
        <begin position="261"/>
        <end position="286"/>
    </location>
</feature>
<evidence type="ECO:0000313" key="5">
    <source>
        <dbReference type="Proteomes" id="UP000199320"/>
    </source>
</evidence>
<evidence type="ECO:0000313" key="3">
    <source>
        <dbReference type="EMBL" id="SDC93395.1"/>
    </source>
</evidence>
<gene>
    <name evidence="4" type="ORF">SAMN04488694_107102</name>
    <name evidence="3" type="ORF">SAMN05192552_1009101</name>
</gene>
<organism evidence="3 6">
    <name type="scientific">Natrinema hispanicum</name>
    <dbReference type="NCBI Taxonomy" id="392421"/>
    <lineage>
        <taxon>Archaea</taxon>
        <taxon>Methanobacteriati</taxon>
        <taxon>Methanobacteriota</taxon>
        <taxon>Stenosarchaea group</taxon>
        <taxon>Halobacteria</taxon>
        <taxon>Halobacteriales</taxon>
        <taxon>Natrialbaceae</taxon>
        <taxon>Natrinema</taxon>
    </lineage>
</organism>
<feature type="transmembrane region" description="Helical" evidence="2">
    <location>
        <begin position="89"/>
        <end position="112"/>
    </location>
</feature>
<evidence type="ECO:0000313" key="4">
    <source>
        <dbReference type="EMBL" id="SET48409.1"/>
    </source>
</evidence>
<accession>A0A1G6QNY1</accession>
<protein>
    <submittedName>
        <fullName evidence="3">Uncharacterized protein</fullName>
    </submittedName>
</protein>
<dbReference type="Proteomes" id="UP000324021">
    <property type="component" value="Unassembled WGS sequence"/>
</dbReference>
<evidence type="ECO:0000256" key="1">
    <source>
        <dbReference type="SAM" id="MobiDB-lite"/>
    </source>
</evidence>
<dbReference type="RefSeq" id="WP_092932287.1">
    <property type="nucleotide sequence ID" value="NZ_FMZP01000009.1"/>
</dbReference>
<keyword evidence="2" id="KW-0812">Transmembrane</keyword>
<evidence type="ECO:0000256" key="2">
    <source>
        <dbReference type="SAM" id="Phobius"/>
    </source>
</evidence>
<dbReference type="EMBL" id="FMZP01000009">
    <property type="protein sequence ID" value="SDC93395.1"/>
    <property type="molecule type" value="Genomic_DNA"/>
</dbReference>
<keyword evidence="2" id="KW-1133">Transmembrane helix</keyword>